<feature type="domain" description="SCP" evidence="1">
    <location>
        <begin position="35"/>
        <end position="188"/>
    </location>
</feature>
<dbReference type="InterPro" id="IPR035940">
    <property type="entry name" value="CAP_sf"/>
</dbReference>
<dbReference type="Gene3D" id="3.40.33.10">
    <property type="entry name" value="CAP"/>
    <property type="match status" value="1"/>
</dbReference>
<gene>
    <name evidence="2" type="ORF">ANCCAN_03872</name>
</gene>
<dbReference type="Pfam" id="PF00188">
    <property type="entry name" value="CAP"/>
    <property type="match status" value="1"/>
</dbReference>
<dbReference type="OrthoDB" id="5876828at2759"/>
<organism evidence="2 3">
    <name type="scientific">Ancylostoma caninum</name>
    <name type="common">Dog hookworm</name>
    <dbReference type="NCBI Taxonomy" id="29170"/>
    <lineage>
        <taxon>Eukaryota</taxon>
        <taxon>Metazoa</taxon>
        <taxon>Ecdysozoa</taxon>
        <taxon>Nematoda</taxon>
        <taxon>Chromadorea</taxon>
        <taxon>Rhabditida</taxon>
        <taxon>Rhabditina</taxon>
        <taxon>Rhabditomorpha</taxon>
        <taxon>Strongyloidea</taxon>
        <taxon>Ancylostomatidae</taxon>
        <taxon>Ancylostomatinae</taxon>
        <taxon>Ancylostoma</taxon>
    </lineage>
</organism>
<dbReference type="InterPro" id="IPR002413">
    <property type="entry name" value="V5_allergen-like"/>
</dbReference>
<dbReference type="AlphaFoldDB" id="A0A368H0A9"/>
<sequence length="189" mass="21442">MTAKDSRLAILHRTPITRQQRSNRICPQNLGMIDGFRRMVLVMHNYRRSELARGLVRRAGGNLLPSAANMVKLRYNCALEAFAMSHAATCSFNESDPLGRLDTGENVAIVFPEQAVTYQGAIRYAIMKWWWPIRKEYGVMGKKVTFKAKHQGQPISHFAQISWAETHEVGCGVVKCGDVYNVVCRYIPR</sequence>
<dbReference type="PRINTS" id="PR00838">
    <property type="entry name" value="V5ALLERGEN"/>
</dbReference>
<dbReference type="InterPro" id="IPR014044">
    <property type="entry name" value="CAP_dom"/>
</dbReference>
<dbReference type="Proteomes" id="UP000252519">
    <property type="component" value="Unassembled WGS sequence"/>
</dbReference>
<dbReference type="EMBL" id="JOJR01000027">
    <property type="protein sequence ID" value="RCN50042.1"/>
    <property type="molecule type" value="Genomic_DNA"/>
</dbReference>
<reference evidence="2 3" key="1">
    <citation type="submission" date="2014-10" db="EMBL/GenBank/DDBJ databases">
        <title>Draft genome of the hookworm Ancylostoma caninum.</title>
        <authorList>
            <person name="Mitreva M."/>
        </authorList>
    </citation>
    <scope>NUCLEOTIDE SEQUENCE [LARGE SCALE GENOMIC DNA]</scope>
    <source>
        <strain evidence="2 3">Baltimore</strain>
    </source>
</reference>
<keyword evidence="3" id="KW-1185">Reference proteome</keyword>
<proteinExistence type="predicted"/>
<accession>A0A368H0A9</accession>
<evidence type="ECO:0000259" key="1">
    <source>
        <dbReference type="SMART" id="SM00198"/>
    </source>
</evidence>
<dbReference type="SMART" id="SM00198">
    <property type="entry name" value="SCP"/>
    <property type="match status" value="1"/>
</dbReference>
<evidence type="ECO:0000313" key="2">
    <source>
        <dbReference type="EMBL" id="RCN50042.1"/>
    </source>
</evidence>
<dbReference type="STRING" id="29170.A0A368H0A9"/>
<dbReference type="CDD" id="cd05380">
    <property type="entry name" value="CAP_euk"/>
    <property type="match status" value="1"/>
</dbReference>
<dbReference type="InterPro" id="IPR001283">
    <property type="entry name" value="CRISP-related"/>
</dbReference>
<evidence type="ECO:0000313" key="3">
    <source>
        <dbReference type="Proteomes" id="UP000252519"/>
    </source>
</evidence>
<comment type="caution">
    <text evidence="2">The sequence shown here is derived from an EMBL/GenBank/DDBJ whole genome shotgun (WGS) entry which is preliminary data.</text>
</comment>
<dbReference type="PANTHER" id="PTHR10334">
    <property type="entry name" value="CYSTEINE-RICH SECRETORY PROTEIN-RELATED"/>
    <property type="match status" value="1"/>
</dbReference>
<name>A0A368H0A9_ANCCA</name>
<protein>
    <submittedName>
        <fullName evidence="2">SCP-like protein</fullName>
    </submittedName>
</protein>
<dbReference type="SUPFAM" id="SSF55797">
    <property type="entry name" value="PR-1-like"/>
    <property type="match status" value="1"/>
</dbReference>